<feature type="transmembrane region" description="Helical" evidence="7">
    <location>
        <begin position="138"/>
        <end position="160"/>
    </location>
</feature>
<comment type="subcellular location">
    <subcellularLocation>
        <location evidence="1 7">Cell membrane</location>
        <topology evidence="1 7">Multi-pass membrane protein</topology>
    </subcellularLocation>
</comment>
<dbReference type="InterPro" id="IPR035906">
    <property type="entry name" value="MetI-like_sf"/>
</dbReference>
<comment type="caution">
    <text evidence="9">The sequence shown here is derived from an EMBL/GenBank/DDBJ whole genome shotgun (WGS) entry which is preliminary data.</text>
</comment>
<keyword evidence="4 7" id="KW-0812">Transmembrane</keyword>
<dbReference type="RefSeq" id="WP_060750286.1">
    <property type="nucleotide sequence ID" value="NZ_LRPH01000049.1"/>
</dbReference>
<dbReference type="Gene3D" id="1.10.3720.10">
    <property type="entry name" value="MetI-like"/>
    <property type="match status" value="1"/>
</dbReference>
<evidence type="ECO:0000256" key="6">
    <source>
        <dbReference type="ARBA" id="ARBA00023136"/>
    </source>
</evidence>
<name>A0A109G922_BACMY</name>
<organism evidence="9 10">
    <name type="scientific">Bacillus mycoides</name>
    <dbReference type="NCBI Taxonomy" id="1405"/>
    <lineage>
        <taxon>Bacteria</taxon>
        <taxon>Bacillati</taxon>
        <taxon>Bacillota</taxon>
        <taxon>Bacilli</taxon>
        <taxon>Bacillales</taxon>
        <taxon>Bacillaceae</taxon>
        <taxon>Bacillus</taxon>
        <taxon>Bacillus cereus group</taxon>
    </lineage>
</organism>
<keyword evidence="2 7" id="KW-0813">Transport</keyword>
<evidence type="ECO:0000256" key="7">
    <source>
        <dbReference type="RuleBase" id="RU363032"/>
    </source>
</evidence>
<feature type="transmembrane region" description="Helical" evidence="7">
    <location>
        <begin position="102"/>
        <end position="126"/>
    </location>
</feature>
<evidence type="ECO:0000256" key="4">
    <source>
        <dbReference type="ARBA" id="ARBA00022692"/>
    </source>
</evidence>
<dbReference type="PROSITE" id="PS50928">
    <property type="entry name" value="ABC_TM1"/>
    <property type="match status" value="1"/>
</dbReference>
<dbReference type="EMBL" id="LRPH01000049">
    <property type="protein sequence ID" value="KWU62457.1"/>
    <property type="molecule type" value="Genomic_DNA"/>
</dbReference>
<keyword evidence="3" id="KW-1003">Cell membrane</keyword>
<evidence type="ECO:0000259" key="8">
    <source>
        <dbReference type="PROSITE" id="PS50928"/>
    </source>
</evidence>
<evidence type="ECO:0000313" key="9">
    <source>
        <dbReference type="EMBL" id="KWU62457.1"/>
    </source>
</evidence>
<feature type="transmembrane region" description="Helical" evidence="7">
    <location>
        <begin position="180"/>
        <end position="198"/>
    </location>
</feature>
<gene>
    <name evidence="9" type="ORF">AWW70_13600</name>
</gene>
<evidence type="ECO:0000313" key="10">
    <source>
        <dbReference type="Proteomes" id="UP000065797"/>
    </source>
</evidence>
<proteinExistence type="inferred from homology"/>
<dbReference type="PANTHER" id="PTHR30465">
    <property type="entry name" value="INNER MEMBRANE ABC TRANSPORTER"/>
    <property type="match status" value="1"/>
</dbReference>
<evidence type="ECO:0000256" key="1">
    <source>
        <dbReference type="ARBA" id="ARBA00004651"/>
    </source>
</evidence>
<dbReference type="CDD" id="cd06261">
    <property type="entry name" value="TM_PBP2"/>
    <property type="match status" value="1"/>
</dbReference>
<reference evidence="9 10" key="1">
    <citation type="submission" date="2016-01" db="EMBL/GenBank/DDBJ databases">
        <authorList>
            <person name="McClelland M."/>
            <person name="Jain A."/>
            <person name="Saraogi P."/>
            <person name="Mendelson R."/>
            <person name="Westerman R."/>
            <person name="SanMiguel P."/>
            <person name="Csonka L."/>
        </authorList>
    </citation>
    <scope>NUCLEOTIDE SEQUENCE [LARGE SCALE GENOMIC DNA]</scope>
    <source>
        <strain evidence="9 10">PE8-15</strain>
    </source>
</reference>
<keyword evidence="5 7" id="KW-1133">Transmembrane helix</keyword>
<dbReference type="AlphaFoldDB" id="A0A109G922"/>
<accession>A0A109G922</accession>
<feature type="transmembrane region" description="Helical" evidence="7">
    <location>
        <begin position="7"/>
        <end position="32"/>
    </location>
</feature>
<feature type="domain" description="ABC transmembrane type-1" evidence="8">
    <location>
        <begin position="98"/>
        <end position="295"/>
    </location>
</feature>
<dbReference type="PANTHER" id="PTHR30465:SF44">
    <property type="entry name" value="ABC-TYPE DIPEPTIDE_OLIGOPEPTIDE TRANSPORT SYSTEM, PERMEASE COMPONENT"/>
    <property type="match status" value="1"/>
</dbReference>
<feature type="transmembrane region" description="Helical" evidence="7">
    <location>
        <begin position="277"/>
        <end position="296"/>
    </location>
</feature>
<dbReference type="SUPFAM" id="SSF161098">
    <property type="entry name" value="MetI-like"/>
    <property type="match status" value="1"/>
</dbReference>
<evidence type="ECO:0000256" key="2">
    <source>
        <dbReference type="ARBA" id="ARBA00022448"/>
    </source>
</evidence>
<dbReference type="GO" id="GO:0005886">
    <property type="term" value="C:plasma membrane"/>
    <property type="evidence" value="ECO:0007669"/>
    <property type="project" value="UniProtKB-SubCell"/>
</dbReference>
<evidence type="ECO:0000256" key="3">
    <source>
        <dbReference type="ARBA" id="ARBA00022475"/>
    </source>
</evidence>
<protein>
    <submittedName>
        <fullName evidence="9">Peptide ABC transporter permease</fullName>
    </submittedName>
</protein>
<dbReference type="Pfam" id="PF00528">
    <property type="entry name" value="BPD_transp_1"/>
    <property type="match status" value="1"/>
</dbReference>
<dbReference type="GO" id="GO:0055085">
    <property type="term" value="P:transmembrane transport"/>
    <property type="evidence" value="ECO:0007669"/>
    <property type="project" value="InterPro"/>
</dbReference>
<sequence length="308" mass="35303">MSLLKNGCFFIIRSFFILFGIIAICSLPQLFFGAPLSPTTSLAMPPTPTLQLNFSNYFDSISNVISSLFHPTSITYKISNAGTQSPDRDLFPYLLESYTHTLAIMICAFLIAVLLSTTFTILAFYFPTRIQSLILKTLHVLESLPDLFFVVCVQLFFIWIYKNTNLLVTVPFSTMQEKTYLLPILTLSILPIIFLYKISLLNYKDELQKDYVNVAVAKGLTPLYILFKHVLVNALLSIFYNAKSIFLFMISNMIVLEYLFNSYGLFKFLIMHQTPEIITISILILTIPFYLSFELLKRILPGRRDLHV</sequence>
<keyword evidence="6 7" id="KW-0472">Membrane</keyword>
<comment type="similarity">
    <text evidence="7">Belongs to the binding-protein-dependent transport system permease family.</text>
</comment>
<dbReference type="InterPro" id="IPR000515">
    <property type="entry name" value="MetI-like"/>
</dbReference>
<feature type="transmembrane region" description="Helical" evidence="7">
    <location>
        <begin position="245"/>
        <end position="265"/>
    </location>
</feature>
<dbReference type="Proteomes" id="UP000065797">
    <property type="component" value="Unassembled WGS sequence"/>
</dbReference>
<evidence type="ECO:0000256" key="5">
    <source>
        <dbReference type="ARBA" id="ARBA00022989"/>
    </source>
</evidence>